<dbReference type="Proteomes" id="UP001335648">
    <property type="component" value="Unassembled WGS sequence"/>
</dbReference>
<sequence>MPLRPLVGHPCSPWQAALGHPQQGPVSPGPLELWLLAMASAASATCWVHQSAFVSLVSHCITHTKGPATRAPTASLCPELAFPKLPNPPLSQPPLRQHPELKSHTPPPTAGAQPPTSPMASTNCTTMANTQPEVAGADGW</sequence>
<name>A0AAN8BAG3_9TELE</name>
<organism evidence="2 3">
    <name type="scientific">Champsocephalus esox</name>
    <name type="common">pike icefish</name>
    <dbReference type="NCBI Taxonomy" id="159716"/>
    <lineage>
        <taxon>Eukaryota</taxon>
        <taxon>Metazoa</taxon>
        <taxon>Chordata</taxon>
        <taxon>Craniata</taxon>
        <taxon>Vertebrata</taxon>
        <taxon>Euteleostomi</taxon>
        <taxon>Actinopterygii</taxon>
        <taxon>Neopterygii</taxon>
        <taxon>Teleostei</taxon>
        <taxon>Neoteleostei</taxon>
        <taxon>Acanthomorphata</taxon>
        <taxon>Eupercaria</taxon>
        <taxon>Perciformes</taxon>
        <taxon>Notothenioidei</taxon>
        <taxon>Channichthyidae</taxon>
        <taxon>Champsocephalus</taxon>
    </lineage>
</organism>
<accession>A0AAN8BAG3</accession>
<comment type="caution">
    <text evidence="2">The sequence shown here is derived from an EMBL/GenBank/DDBJ whole genome shotgun (WGS) entry which is preliminary data.</text>
</comment>
<evidence type="ECO:0000313" key="3">
    <source>
        <dbReference type="Proteomes" id="UP001335648"/>
    </source>
</evidence>
<gene>
    <name evidence="2" type="ORF">CesoFtcFv8_022371</name>
</gene>
<feature type="region of interest" description="Disordered" evidence="1">
    <location>
        <begin position="82"/>
        <end position="140"/>
    </location>
</feature>
<evidence type="ECO:0000256" key="1">
    <source>
        <dbReference type="SAM" id="MobiDB-lite"/>
    </source>
</evidence>
<keyword evidence="3" id="KW-1185">Reference proteome</keyword>
<dbReference type="AlphaFoldDB" id="A0AAN8BAG3"/>
<feature type="compositionally biased region" description="Polar residues" evidence="1">
    <location>
        <begin position="119"/>
        <end position="132"/>
    </location>
</feature>
<protein>
    <submittedName>
        <fullName evidence="2">Uncharacterized protein</fullName>
    </submittedName>
</protein>
<dbReference type="EMBL" id="JAULUE010002063">
    <property type="protein sequence ID" value="KAK5881591.1"/>
    <property type="molecule type" value="Genomic_DNA"/>
</dbReference>
<proteinExistence type="predicted"/>
<reference evidence="2 3" key="1">
    <citation type="journal article" date="2023" name="Mol. Biol. Evol.">
        <title>Genomics of Secondarily Temperate Adaptation in the Only Non-Antarctic Icefish.</title>
        <authorList>
            <person name="Rivera-Colon A.G."/>
            <person name="Rayamajhi N."/>
            <person name="Minhas B.F."/>
            <person name="Madrigal G."/>
            <person name="Bilyk K.T."/>
            <person name="Yoon V."/>
            <person name="Hune M."/>
            <person name="Gregory S."/>
            <person name="Cheng C.H.C."/>
            <person name="Catchen J.M."/>
        </authorList>
    </citation>
    <scope>NUCLEOTIDE SEQUENCE [LARGE SCALE GENOMIC DNA]</scope>
    <source>
        <strain evidence="2">JC2023a</strain>
    </source>
</reference>
<evidence type="ECO:0000313" key="2">
    <source>
        <dbReference type="EMBL" id="KAK5881591.1"/>
    </source>
</evidence>